<accession>A0A401TZL9</accession>
<gene>
    <name evidence="1" type="ORF">chiPu_0032481</name>
</gene>
<name>A0A401TZL9_CHIPU</name>
<reference evidence="1 2" key="1">
    <citation type="journal article" date="2018" name="Nat. Ecol. Evol.">
        <title>Shark genomes provide insights into elasmobranch evolution and the origin of vertebrates.</title>
        <authorList>
            <person name="Hara Y"/>
            <person name="Yamaguchi K"/>
            <person name="Onimaru K"/>
            <person name="Kadota M"/>
            <person name="Koyanagi M"/>
            <person name="Keeley SD"/>
            <person name="Tatsumi K"/>
            <person name="Tanaka K"/>
            <person name="Motone F"/>
            <person name="Kageyama Y"/>
            <person name="Nozu R"/>
            <person name="Adachi N"/>
            <person name="Nishimura O"/>
            <person name="Nakagawa R"/>
            <person name="Tanegashima C"/>
            <person name="Kiyatake I"/>
            <person name="Matsumoto R"/>
            <person name="Murakumo K"/>
            <person name="Nishida K"/>
            <person name="Terakita A"/>
            <person name="Kuratani S"/>
            <person name="Sato K"/>
            <person name="Hyodo S Kuraku.S."/>
        </authorList>
    </citation>
    <scope>NUCLEOTIDE SEQUENCE [LARGE SCALE GENOMIC DNA]</scope>
</reference>
<protein>
    <submittedName>
        <fullName evidence="1">Uncharacterized protein</fullName>
    </submittedName>
</protein>
<sequence>MGPKRRRVKQTNSLEERLLERARQLRQQAAALSPGIEKEALLKLARQAEAGAGMTEWLRAPSLQSQT</sequence>
<keyword evidence="2" id="KW-1185">Reference proteome</keyword>
<dbReference type="EMBL" id="BEZZ01237851">
    <property type="protein sequence ID" value="GCC48075.1"/>
    <property type="molecule type" value="Genomic_DNA"/>
</dbReference>
<evidence type="ECO:0000313" key="2">
    <source>
        <dbReference type="Proteomes" id="UP000287033"/>
    </source>
</evidence>
<proteinExistence type="predicted"/>
<organism evidence="1 2">
    <name type="scientific">Chiloscyllium punctatum</name>
    <name type="common">Brownbanded bambooshark</name>
    <name type="synonym">Hemiscyllium punctatum</name>
    <dbReference type="NCBI Taxonomy" id="137246"/>
    <lineage>
        <taxon>Eukaryota</taxon>
        <taxon>Metazoa</taxon>
        <taxon>Chordata</taxon>
        <taxon>Craniata</taxon>
        <taxon>Vertebrata</taxon>
        <taxon>Chondrichthyes</taxon>
        <taxon>Elasmobranchii</taxon>
        <taxon>Galeomorphii</taxon>
        <taxon>Galeoidea</taxon>
        <taxon>Orectolobiformes</taxon>
        <taxon>Hemiscylliidae</taxon>
        <taxon>Chiloscyllium</taxon>
    </lineage>
</organism>
<dbReference type="AlphaFoldDB" id="A0A401TZL9"/>
<dbReference type="Proteomes" id="UP000287033">
    <property type="component" value="Unassembled WGS sequence"/>
</dbReference>
<evidence type="ECO:0000313" key="1">
    <source>
        <dbReference type="EMBL" id="GCC48075.1"/>
    </source>
</evidence>
<comment type="caution">
    <text evidence="1">The sequence shown here is derived from an EMBL/GenBank/DDBJ whole genome shotgun (WGS) entry which is preliminary data.</text>
</comment>